<name>A0ABW2Q389_9MICO</name>
<evidence type="ECO:0000259" key="6">
    <source>
        <dbReference type="PROSITE" id="PS50850"/>
    </source>
</evidence>
<dbReference type="InterPro" id="IPR011701">
    <property type="entry name" value="MFS"/>
</dbReference>
<evidence type="ECO:0000313" key="7">
    <source>
        <dbReference type="EMBL" id="MFC7403945.1"/>
    </source>
</evidence>
<dbReference type="InterPro" id="IPR036259">
    <property type="entry name" value="MFS_trans_sf"/>
</dbReference>
<dbReference type="Proteomes" id="UP001596455">
    <property type="component" value="Unassembled WGS sequence"/>
</dbReference>
<dbReference type="Gene3D" id="1.20.1250.20">
    <property type="entry name" value="MFS general substrate transporter like domains"/>
    <property type="match status" value="2"/>
</dbReference>
<evidence type="ECO:0000313" key="8">
    <source>
        <dbReference type="Proteomes" id="UP001596455"/>
    </source>
</evidence>
<feature type="transmembrane region" description="Helical" evidence="5">
    <location>
        <begin position="68"/>
        <end position="87"/>
    </location>
</feature>
<dbReference type="PROSITE" id="PS50850">
    <property type="entry name" value="MFS"/>
    <property type="match status" value="1"/>
</dbReference>
<feature type="transmembrane region" description="Helical" evidence="5">
    <location>
        <begin position="227"/>
        <end position="245"/>
    </location>
</feature>
<feature type="transmembrane region" description="Helical" evidence="5">
    <location>
        <begin position="155"/>
        <end position="176"/>
    </location>
</feature>
<sequence>MRRIVLLLLATVLAIGNFAALMSVVPLWVASGGASNAWVGATTGVMLGGTVAAQLCMVWILRVWSLQRVFAVGTLVLGVATPAYLLTSAVGPVMAISALRGAGFALVVVAGVALAAELAPPGRVGTATGMYGAAAGLPNVVVLPAGVWLSQTWGFSPVFLGAALLALLGVPLAMLLPATDHAGRSRPSVRGMSRGSVVALVTFFVTTASLGTVLTFLPLSATEADRASAALLVLSVAMVLARIVAGSVADRYGPGRLVVPAAMCCAVGFVVLALDPALDGWLVLAGAAVLGAGFGLAQNDSFLVVLRSLGARRSGSASTVWNIAYDGGMGLGPVVVGAGLALTGYAGAFAALTALLTLAAVVALLVGGRSMGTDDISPAS</sequence>
<protein>
    <submittedName>
        <fullName evidence="7">MFS transporter</fullName>
    </submittedName>
</protein>
<keyword evidence="4 5" id="KW-0472">Membrane</keyword>
<dbReference type="EMBL" id="JBHTCQ010000001">
    <property type="protein sequence ID" value="MFC7403945.1"/>
    <property type="molecule type" value="Genomic_DNA"/>
</dbReference>
<evidence type="ECO:0000256" key="3">
    <source>
        <dbReference type="ARBA" id="ARBA00022989"/>
    </source>
</evidence>
<keyword evidence="3 5" id="KW-1133">Transmembrane helix</keyword>
<accession>A0ABW2Q389</accession>
<evidence type="ECO:0000256" key="5">
    <source>
        <dbReference type="SAM" id="Phobius"/>
    </source>
</evidence>
<dbReference type="InterPro" id="IPR020846">
    <property type="entry name" value="MFS_dom"/>
</dbReference>
<dbReference type="RefSeq" id="WP_382390875.1">
    <property type="nucleotide sequence ID" value="NZ_JBHTCQ010000001.1"/>
</dbReference>
<feature type="transmembrane region" description="Helical" evidence="5">
    <location>
        <begin position="38"/>
        <end position="61"/>
    </location>
</feature>
<feature type="transmembrane region" description="Helical" evidence="5">
    <location>
        <begin position="257"/>
        <end position="274"/>
    </location>
</feature>
<feature type="transmembrane region" description="Helical" evidence="5">
    <location>
        <begin position="319"/>
        <end position="342"/>
    </location>
</feature>
<dbReference type="PANTHER" id="PTHR23531">
    <property type="entry name" value="QUINOLENE RESISTANCE PROTEIN NORA"/>
    <property type="match status" value="1"/>
</dbReference>
<feature type="domain" description="Major facilitator superfamily (MFS) profile" evidence="6">
    <location>
        <begin position="3"/>
        <end position="371"/>
    </location>
</feature>
<comment type="subcellular location">
    <subcellularLocation>
        <location evidence="1">Cell membrane</location>
        <topology evidence="1">Multi-pass membrane protein</topology>
    </subcellularLocation>
</comment>
<feature type="transmembrane region" description="Helical" evidence="5">
    <location>
        <begin position="197"/>
        <end position="221"/>
    </location>
</feature>
<dbReference type="Pfam" id="PF07690">
    <property type="entry name" value="MFS_1"/>
    <property type="match status" value="1"/>
</dbReference>
<feature type="transmembrane region" description="Helical" evidence="5">
    <location>
        <begin position="128"/>
        <end position="149"/>
    </location>
</feature>
<keyword evidence="2 5" id="KW-0812">Transmembrane</keyword>
<dbReference type="SUPFAM" id="SSF103473">
    <property type="entry name" value="MFS general substrate transporter"/>
    <property type="match status" value="1"/>
</dbReference>
<feature type="transmembrane region" description="Helical" evidence="5">
    <location>
        <begin position="348"/>
        <end position="367"/>
    </location>
</feature>
<keyword evidence="8" id="KW-1185">Reference proteome</keyword>
<reference evidence="8" key="1">
    <citation type="journal article" date="2019" name="Int. J. Syst. Evol. Microbiol.">
        <title>The Global Catalogue of Microorganisms (GCM) 10K type strain sequencing project: providing services to taxonomists for standard genome sequencing and annotation.</title>
        <authorList>
            <consortium name="The Broad Institute Genomics Platform"/>
            <consortium name="The Broad Institute Genome Sequencing Center for Infectious Disease"/>
            <person name="Wu L."/>
            <person name="Ma J."/>
        </authorList>
    </citation>
    <scope>NUCLEOTIDE SEQUENCE [LARGE SCALE GENOMIC DNA]</scope>
    <source>
        <strain evidence="8">JCM 1490</strain>
    </source>
</reference>
<evidence type="ECO:0000256" key="2">
    <source>
        <dbReference type="ARBA" id="ARBA00022692"/>
    </source>
</evidence>
<evidence type="ECO:0000256" key="1">
    <source>
        <dbReference type="ARBA" id="ARBA00004651"/>
    </source>
</evidence>
<gene>
    <name evidence="7" type="ORF">ACFQQL_02400</name>
</gene>
<feature type="transmembrane region" description="Helical" evidence="5">
    <location>
        <begin position="93"/>
        <end position="116"/>
    </location>
</feature>
<feature type="transmembrane region" description="Helical" evidence="5">
    <location>
        <begin position="280"/>
        <end position="298"/>
    </location>
</feature>
<comment type="caution">
    <text evidence="7">The sequence shown here is derived from an EMBL/GenBank/DDBJ whole genome shotgun (WGS) entry which is preliminary data.</text>
</comment>
<proteinExistence type="predicted"/>
<dbReference type="PANTHER" id="PTHR23531:SF1">
    <property type="entry name" value="QUINOLENE RESISTANCE PROTEIN NORA"/>
    <property type="match status" value="1"/>
</dbReference>
<organism evidence="7 8">
    <name type="scientific">Georgenia alba</name>
    <dbReference type="NCBI Taxonomy" id="2233858"/>
    <lineage>
        <taxon>Bacteria</taxon>
        <taxon>Bacillati</taxon>
        <taxon>Actinomycetota</taxon>
        <taxon>Actinomycetes</taxon>
        <taxon>Micrococcales</taxon>
        <taxon>Bogoriellaceae</taxon>
        <taxon>Georgenia</taxon>
    </lineage>
</organism>
<dbReference type="InterPro" id="IPR052714">
    <property type="entry name" value="MFS_Exporter"/>
</dbReference>
<evidence type="ECO:0000256" key="4">
    <source>
        <dbReference type="ARBA" id="ARBA00023136"/>
    </source>
</evidence>